<dbReference type="Proteomes" id="UP000826271">
    <property type="component" value="Unassembled WGS sequence"/>
</dbReference>
<dbReference type="PROSITE" id="PS00107">
    <property type="entry name" value="PROTEIN_KINASE_ATP"/>
    <property type="match status" value="1"/>
</dbReference>
<dbReference type="EMBL" id="WHWC01000010">
    <property type="protein sequence ID" value="KAG8375447.1"/>
    <property type="molecule type" value="Genomic_DNA"/>
</dbReference>
<evidence type="ECO:0000259" key="15">
    <source>
        <dbReference type="PROSITE" id="PS50816"/>
    </source>
</evidence>
<dbReference type="PANTHER" id="PTHR43895">
    <property type="entry name" value="CALCIUM/CALMODULIN-DEPENDENT PROTEIN KINASE KINASE-RELATED"/>
    <property type="match status" value="1"/>
</dbReference>
<comment type="similarity">
    <text evidence="2">Belongs to the protein kinase superfamily. CAMK Ser/Thr protein kinase family. SNF1 subfamily.</text>
</comment>
<dbReference type="GO" id="GO:0005524">
    <property type="term" value="F:ATP binding"/>
    <property type="evidence" value="ECO:0007669"/>
    <property type="project" value="UniProtKB-UniRule"/>
</dbReference>
<dbReference type="Pfam" id="PF03822">
    <property type="entry name" value="NAF"/>
    <property type="match status" value="1"/>
</dbReference>
<evidence type="ECO:0000259" key="14">
    <source>
        <dbReference type="PROSITE" id="PS50011"/>
    </source>
</evidence>
<dbReference type="FunFam" id="3.30.310.80:FF:000005">
    <property type="entry name" value="Non-specific serine/threonine protein kinase"/>
    <property type="match status" value="1"/>
</dbReference>
<evidence type="ECO:0000256" key="9">
    <source>
        <dbReference type="ARBA" id="ARBA00023211"/>
    </source>
</evidence>
<dbReference type="PANTHER" id="PTHR43895:SF162">
    <property type="entry name" value="CBL-INTERACTING SERINE_THREONINE-PROTEIN KINASE 25"/>
    <property type="match status" value="1"/>
</dbReference>
<keyword evidence="9" id="KW-0464">Manganese</keyword>
<dbReference type="InterPro" id="IPR008271">
    <property type="entry name" value="Ser/Thr_kinase_AS"/>
</dbReference>
<evidence type="ECO:0000256" key="5">
    <source>
        <dbReference type="ARBA" id="ARBA00022679"/>
    </source>
</evidence>
<dbReference type="GO" id="GO:0004674">
    <property type="term" value="F:protein serine/threonine kinase activity"/>
    <property type="evidence" value="ECO:0007669"/>
    <property type="project" value="UniProtKB-KW"/>
</dbReference>
<comment type="cofactor">
    <cofactor evidence="1">
        <name>Mn(2+)</name>
        <dbReference type="ChEBI" id="CHEBI:29035"/>
    </cofactor>
</comment>
<feature type="domain" description="Protein kinase" evidence="14">
    <location>
        <begin position="12"/>
        <end position="267"/>
    </location>
</feature>
<evidence type="ECO:0000256" key="6">
    <source>
        <dbReference type="ARBA" id="ARBA00022741"/>
    </source>
</evidence>
<keyword evidence="7" id="KW-0418">Kinase</keyword>
<name>A0AAV6X446_9LAMI</name>
<feature type="domain" description="NAF" evidence="15">
    <location>
        <begin position="303"/>
        <end position="328"/>
    </location>
</feature>
<keyword evidence="6 12" id="KW-0547">Nucleotide-binding</keyword>
<evidence type="ECO:0000256" key="8">
    <source>
        <dbReference type="ARBA" id="ARBA00022840"/>
    </source>
</evidence>
<dbReference type="InterPro" id="IPR004041">
    <property type="entry name" value="NAF_dom"/>
</dbReference>
<dbReference type="Pfam" id="PF00069">
    <property type="entry name" value="Pkinase"/>
    <property type="match status" value="1"/>
</dbReference>
<protein>
    <recommendedName>
        <fullName evidence="3">non-specific serine/threonine protein kinase</fullName>
        <ecNumber evidence="3">2.7.11.1</ecNumber>
    </recommendedName>
</protein>
<reference evidence="16" key="1">
    <citation type="submission" date="2019-10" db="EMBL/GenBank/DDBJ databases">
        <authorList>
            <person name="Zhang R."/>
            <person name="Pan Y."/>
            <person name="Wang J."/>
            <person name="Ma R."/>
            <person name="Yu S."/>
        </authorList>
    </citation>
    <scope>NUCLEOTIDE SEQUENCE</scope>
    <source>
        <strain evidence="16">LA-IB0</strain>
        <tissue evidence="16">Leaf</tissue>
    </source>
</reference>
<evidence type="ECO:0000256" key="4">
    <source>
        <dbReference type="ARBA" id="ARBA00022527"/>
    </source>
</evidence>
<dbReference type="AlphaFoldDB" id="A0AAV6X446"/>
<accession>A0AAV6X446</accession>
<feature type="binding site" evidence="12">
    <location>
        <position position="45"/>
    </location>
    <ligand>
        <name>ATP</name>
        <dbReference type="ChEBI" id="CHEBI:30616"/>
    </ligand>
</feature>
<evidence type="ECO:0000256" key="10">
    <source>
        <dbReference type="ARBA" id="ARBA00047899"/>
    </source>
</evidence>
<dbReference type="PROSITE" id="PS50011">
    <property type="entry name" value="PROTEIN_KINASE_DOM"/>
    <property type="match status" value="1"/>
</dbReference>
<dbReference type="PROSITE" id="PS00108">
    <property type="entry name" value="PROTEIN_KINASE_ST"/>
    <property type="match status" value="1"/>
</dbReference>
<evidence type="ECO:0000256" key="12">
    <source>
        <dbReference type="PROSITE-ProRule" id="PRU10141"/>
    </source>
</evidence>
<dbReference type="InterPro" id="IPR018451">
    <property type="entry name" value="NAF/FISL_domain"/>
</dbReference>
<evidence type="ECO:0000313" key="17">
    <source>
        <dbReference type="Proteomes" id="UP000826271"/>
    </source>
</evidence>
<dbReference type="Gene3D" id="1.10.510.10">
    <property type="entry name" value="Transferase(Phosphotransferase) domain 1"/>
    <property type="match status" value="1"/>
</dbReference>
<keyword evidence="5" id="KW-0808">Transferase</keyword>
<evidence type="ECO:0000256" key="11">
    <source>
        <dbReference type="ARBA" id="ARBA00048679"/>
    </source>
</evidence>
<evidence type="ECO:0000256" key="2">
    <source>
        <dbReference type="ARBA" id="ARBA00006234"/>
    </source>
</evidence>
<sequence length="452" mass="51429">MGEDKKILFGKYETGKLLGKGTFAKVYYGKNLESKECVAIKIIKKDEVIKSERMMEQIKREISVMRLVRHPNIVELKEVMATKSKIFVVMEYVRGGELFAKVARGRVKEDAARKYFQQLISAVDFCHSRGVFHRDIKPENLLLDENEDLKISDFGLSALHEHPSKGGLLHTQCGTPAYIAPEVLTMKGYNGAKADIWSCGVVLYVLLAGCLPFQDENLMAMYRKIYKAEYEVPPWFSSESKRLISRLLVADPDKRLSIPGIMRVSWFRKGFKRPHAFSMEESLFERFDEEEKFMHETIKKSPSSPACLNAFQFISTMSTGFDLSNMFEDKKKAGSTFTSRCSAKVIMGKIEVVGKSLGFKIARTKNFKLRLLGPSEGRKGRLSVTAEVFKVAPEVTMVEFSKFSGDTLEYIKFREEDIRPALKDIVWTWQGDNTILHYDDQIGVGECSSSKQ</sequence>
<comment type="catalytic activity">
    <reaction evidence="11">
        <text>L-seryl-[protein] + ATP = O-phospho-L-seryl-[protein] + ADP + H(+)</text>
        <dbReference type="Rhea" id="RHEA:17989"/>
        <dbReference type="Rhea" id="RHEA-COMP:9863"/>
        <dbReference type="Rhea" id="RHEA-COMP:11604"/>
        <dbReference type="ChEBI" id="CHEBI:15378"/>
        <dbReference type="ChEBI" id="CHEBI:29999"/>
        <dbReference type="ChEBI" id="CHEBI:30616"/>
        <dbReference type="ChEBI" id="CHEBI:83421"/>
        <dbReference type="ChEBI" id="CHEBI:456216"/>
        <dbReference type="EC" id="2.7.11.1"/>
    </reaction>
</comment>
<dbReference type="SUPFAM" id="SSF56112">
    <property type="entry name" value="Protein kinase-like (PK-like)"/>
    <property type="match status" value="1"/>
</dbReference>
<dbReference type="InterPro" id="IPR017441">
    <property type="entry name" value="Protein_kinase_ATP_BS"/>
</dbReference>
<dbReference type="PROSITE" id="PS50816">
    <property type="entry name" value="NAF"/>
    <property type="match status" value="1"/>
</dbReference>
<comment type="caution">
    <text evidence="16">The sequence shown here is derived from an EMBL/GenBank/DDBJ whole genome shotgun (WGS) entry which is preliminary data.</text>
</comment>
<dbReference type="InterPro" id="IPR000719">
    <property type="entry name" value="Prot_kinase_dom"/>
</dbReference>
<keyword evidence="17" id="KW-1185">Reference proteome</keyword>
<dbReference type="SMART" id="SM00220">
    <property type="entry name" value="S_TKc"/>
    <property type="match status" value="1"/>
</dbReference>
<evidence type="ECO:0000313" key="16">
    <source>
        <dbReference type="EMBL" id="KAG8375447.1"/>
    </source>
</evidence>
<proteinExistence type="inferred from homology"/>
<comment type="catalytic activity">
    <reaction evidence="10">
        <text>L-threonyl-[protein] + ATP = O-phospho-L-threonyl-[protein] + ADP + H(+)</text>
        <dbReference type="Rhea" id="RHEA:46608"/>
        <dbReference type="Rhea" id="RHEA-COMP:11060"/>
        <dbReference type="Rhea" id="RHEA-COMP:11605"/>
        <dbReference type="ChEBI" id="CHEBI:15378"/>
        <dbReference type="ChEBI" id="CHEBI:30013"/>
        <dbReference type="ChEBI" id="CHEBI:30616"/>
        <dbReference type="ChEBI" id="CHEBI:61977"/>
        <dbReference type="ChEBI" id="CHEBI:456216"/>
        <dbReference type="EC" id="2.7.11.1"/>
    </reaction>
</comment>
<dbReference type="Gene3D" id="3.30.310.80">
    <property type="entry name" value="Kinase associated domain 1, KA1"/>
    <property type="match status" value="1"/>
</dbReference>
<dbReference type="FunFam" id="3.30.200.20:FF:000096">
    <property type="entry name" value="Non-specific serine/threonine protein kinase"/>
    <property type="match status" value="1"/>
</dbReference>
<keyword evidence="4 13" id="KW-0723">Serine/threonine-protein kinase</keyword>
<keyword evidence="8 12" id="KW-0067">ATP-binding</keyword>
<dbReference type="CDD" id="cd12195">
    <property type="entry name" value="CIPK_C"/>
    <property type="match status" value="1"/>
</dbReference>
<dbReference type="Gene3D" id="3.30.200.20">
    <property type="entry name" value="Phosphorylase Kinase, domain 1"/>
    <property type="match status" value="1"/>
</dbReference>
<dbReference type="EC" id="2.7.11.1" evidence="3"/>
<dbReference type="FunFam" id="1.10.510.10:FF:000279">
    <property type="entry name" value="Non-specific serine/threonine protein kinase"/>
    <property type="match status" value="1"/>
</dbReference>
<organism evidence="16 17">
    <name type="scientific">Buddleja alternifolia</name>
    <dbReference type="NCBI Taxonomy" id="168488"/>
    <lineage>
        <taxon>Eukaryota</taxon>
        <taxon>Viridiplantae</taxon>
        <taxon>Streptophyta</taxon>
        <taxon>Embryophyta</taxon>
        <taxon>Tracheophyta</taxon>
        <taxon>Spermatophyta</taxon>
        <taxon>Magnoliopsida</taxon>
        <taxon>eudicotyledons</taxon>
        <taxon>Gunneridae</taxon>
        <taxon>Pentapetalae</taxon>
        <taxon>asterids</taxon>
        <taxon>lamiids</taxon>
        <taxon>Lamiales</taxon>
        <taxon>Scrophulariaceae</taxon>
        <taxon>Buddlejeae</taxon>
        <taxon>Buddleja</taxon>
    </lineage>
</organism>
<evidence type="ECO:0000256" key="1">
    <source>
        <dbReference type="ARBA" id="ARBA00001936"/>
    </source>
</evidence>
<evidence type="ECO:0000256" key="7">
    <source>
        <dbReference type="ARBA" id="ARBA00022777"/>
    </source>
</evidence>
<dbReference type="GO" id="GO:0007165">
    <property type="term" value="P:signal transduction"/>
    <property type="evidence" value="ECO:0007669"/>
    <property type="project" value="InterPro"/>
</dbReference>
<gene>
    <name evidence="16" type="ORF">BUALT_Bualt10G0100900</name>
</gene>
<evidence type="ECO:0000256" key="3">
    <source>
        <dbReference type="ARBA" id="ARBA00012513"/>
    </source>
</evidence>
<dbReference type="InterPro" id="IPR011009">
    <property type="entry name" value="Kinase-like_dom_sf"/>
</dbReference>
<evidence type="ECO:0000256" key="13">
    <source>
        <dbReference type="RuleBase" id="RU000304"/>
    </source>
</evidence>